<evidence type="ECO:0000313" key="9">
    <source>
        <dbReference type="Proteomes" id="UP000034764"/>
    </source>
</evidence>
<dbReference type="PATRIC" id="fig|1619031.3.peg.300"/>
<keyword evidence="2 5" id="KW-0689">Ribosomal protein</keyword>
<accession>A0A0G0RM58</accession>
<dbReference type="PANTHER" id="PTHR21569">
    <property type="entry name" value="RIBOSOMAL PROTEIN S9"/>
    <property type="match status" value="1"/>
</dbReference>
<dbReference type="PROSITE" id="PS00360">
    <property type="entry name" value="RIBOSOMAL_S9"/>
    <property type="match status" value="1"/>
</dbReference>
<dbReference type="Gene3D" id="3.30.230.10">
    <property type="match status" value="1"/>
</dbReference>
<keyword evidence="3 5" id="KW-0687">Ribonucleoprotein</keyword>
<dbReference type="Proteomes" id="UP000034764">
    <property type="component" value="Unassembled WGS sequence"/>
</dbReference>
<name>A0A0G0RM58_9BACT</name>
<dbReference type="GO" id="GO:0022627">
    <property type="term" value="C:cytosolic small ribosomal subunit"/>
    <property type="evidence" value="ECO:0007669"/>
    <property type="project" value="TreeGrafter"/>
</dbReference>
<dbReference type="SUPFAM" id="SSF54211">
    <property type="entry name" value="Ribosomal protein S5 domain 2-like"/>
    <property type="match status" value="1"/>
</dbReference>
<dbReference type="Pfam" id="PF00380">
    <property type="entry name" value="Ribosomal_S9"/>
    <property type="match status" value="1"/>
</dbReference>
<evidence type="ECO:0000256" key="2">
    <source>
        <dbReference type="ARBA" id="ARBA00022980"/>
    </source>
</evidence>
<feature type="compositionally biased region" description="Basic residues" evidence="7">
    <location>
        <begin position="174"/>
        <end position="193"/>
    </location>
</feature>
<reference evidence="8 9" key="1">
    <citation type="journal article" date="2015" name="Nature">
        <title>rRNA introns, odd ribosomes, and small enigmatic genomes across a large radiation of phyla.</title>
        <authorList>
            <person name="Brown C.T."/>
            <person name="Hug L.A."/>
            <person name="Thomas B.C."/>
            <person name="Sharon I."/>
            <person name="Castelle C.J."/>
            <person name="Singh A."/>
            <person name="Wilkins M.J."/>
            <person name="Williams K.H."/>
            <person name="Banfield J.F."/>
        </authorList>
    </citation>
    <scope>NUCLEOTIDE SEQUENCE [LARGE SCALE GENOMIC DNA]</scope>
</reference>
<dbReference type="InterPro" id="IPR014721">
    <property type="entry name" value="Ribsml_uS5_D2-typ_fold_subgr"/>
</dbReference>
<proteinExistence type="inferred from homology"/>
<evidence type="ECO:0000256" key="3">
    <source>
        <dbReference type="ARBA" id="ARBA00023274"/>
    </source>
</evidence>
<evidence type="ECO:0000256" key="4">
    <source>
        <dbReference type="ARBA" id="ARBA00035259"/>
    </source>
</evidence>
<feature type="region of interest" description="Disordered" evidence="7">
    <location>
        <begin position="171"/>
        <end position="193"/>
    </location>
</feature>
<evidence type="ECO:0000313" key="8">
    <source>
        <dbReference type="EMBL" id="KKR23565.1"/>
    </source>
</evidence>
<dbReference type="FunFam" id="3.30.230.10:FF:000001">
    <property type="entry name" value="30S ribosomal protein S9"/>
    <property type="match status" value="1"/>
</dbReference>
<dbReference type="GO" id="GO:0006412">
    <property type="term" value="P:translation"/>
    <property type="evidence" value="ECO:0007669"/>
    <property type="project" value="UniProtKB-UniRule"/>
</dbReference>
<dbReference type="PANTHER" id="PTHR21569:SF1">
    <property type="entry name" value="SMALL RIBOSOMAL SUBUNIT PROTEIN US9M"/>
    <property type="match status" value="1"/>
</dbReference>
<dbReference type="InterPro" id="IPR020568">
    <property type="entry name" value="Ribosomal_Su5_D2-typ_SF"/>
</dbReference>
<dbReference type="GO" id="GO:0003735">
    <property type="term" value="F:structural constituent of ribosome"/>
    <property type="evidence" value="ECO:0007669"/>
    <property type="project" value="InterPro"/>
</dbReference>
<evidence type="ECO:0000256" key="6">
    <source>
        <dbReference type="RuleBase" id="RU003815"/>
    </source>
</evidence>
<protein>
    <recommendedName>
        <fullName evidence="4 5">Small ribosomal subunit protein uS9</fullName>
    </recommendedName>
</protein>
<dbReference type="GO" id="GO:0003723">
    <property type="term" value="F:RNA binding"/>
    <property type="evidence" value="ECO:0007669"/>
    <property type="project" value="TreeGrafter"/>
</dbReference>
<dbReference type="EMBL" id="LBXD01000013">
    <property type="protein sequence ID" value="KKR23565.1"/>
    <property type="molecule type" value="Genomic_DNA"/>
</dbReference>
<sequence>MPKIAKKEVKKETTVAEKETKKPKIEVEIFGTPSKDIIDTDKEVVSIDEEMSENGKEKYYQSIGRRKVAIARIRIYTKKSTDTITEEHALITVNGKDYTKYFEDKNLQLVVESPLRKLKSLTRFKVTAIVNGGGIAGQAGAVRHGIARALTDFDLNFKKKLKKAGFLTRDPRAKERRKYGLKKARKSPQWSKR</sequence>
<evidence type="ECO:0000256" key="1">
    <source>
        <dbReference type="ARBA" id="ARBA00005251"/>
    </source>
</evidence>
<evidence type="ECO:0000256" key="5">
    <source>
        <dbReference type="HAMAP-Rule" id="MF_00532"/>
    </source>
</evidence>
<dbReference type="InterPro" id="IPR000754">
    <property type="entry name" value="Ribosomal_uS9"/>
</dbReference>
<dbReference type="AlphaFoldDB" id="A0A0G0RM58"/>
<comment type="similarity">
    <text evidence="1 5 6">Belongs to the universal ribosomal protein uS9 family.</text>
</comment>
<dbReference type="HAMAP" id="MF_00532_B">
    <property type="entry name" value="Ribosomal_uS9_B"/>
    <property type="match status" value="1"/>
</dbReference>
<organism evidence="8 9">
    <name type="scientific">Candidatus Yanofskybacteria bacterium GW2011_GWD2_39_48</name>
    <dbReference type="NCBI Taxonomy" id="1619031"/>
    <lineage>
        <taxon>Bacteria</taxon>
        <taxon>Candidatus Yanofskyibacteriota</taxon>
    </lineage>
</organism>
<comment type="caution">
    <text evidence="8">The sequence shown here is derived from an EMBL/GenBank/DDBJ whole genome shotgun (WGS) entry which is preliminary data.</text>
</comment>
<evidence type="ECO:0000256" key="7">
    <source>
        <dbReference type="SAM" id="MobiDB-lite"/>
    </source>
</evidence>
<dbReference type="InterPro" id="IPR020574">
    <property type="entry name" value="Ribosomal_uS9_CS"/>
</dbReference>
<dbReference type="NCBIfam" id="NF001099">
    <property type="entry name" value="PRK00132.1"/>
    <property type="match status" value="1"/>
</dbReference>
<dbReference type="InterPro" id="IPR023035">
    <property type="entry name" value="Ribosomal_uS9_bac/plastid"/>
</dbReference>
<gene>
    <name evidence="5" type="primary">rpsI</name>
    <name evidence="8" type="ORF">UT53_C0013G0002</name>
</gene>